<dbReference type="InterPro" id="IPR051916">
    <property type="entry name" value="GPI-anchor_lipid_remodeler"/>
</dbReference>
<dbReference type="InterPro" id="IPR005135">
    <property type="entry name" value="Endo/exonuclease/phosphatase"/>
</dbReference>
<evidence type="ECO:0000313" key="4">
    <source>
        <dbReference type="Proteomes" id="UP000199532"/>
    </source>
</evidence>
<protein>
    <submittedName>
        <fullName evidence="3">Metal-dependent hydrolase, endonuclease/exonuclease/phosphatase family</fullName>
    </submittedName>
</protein>
<feature type="signal peptide" evidence="1">
    <location>
        <begin position="1"/>
        <end position="18"/>
    </location>
</feature>
<accession>A0A1H6U308</accession>
<dbReference type="InterPro" id="IPR036691">
    <property type="entry name" value="Endo/exonu/phosph_ase_sf"/>
</dbReference>
<dbReference type="SUPFAM" id="SSF56219">
    <property type="entry name" value="DNase I-like"/>
    <property type="match status" value="1"/>
</dbReference>
<evidence type="ECO:0000259" key="2">
    <source>
        <dbReference type="Pfam" id="PF03372"/>
    </source>
</evidence>
<dbReference type="STRING" id="408657.SAMN04487995_2390"/>
<dbReference type="Gene3D" id="3.60.10.10">
    <property type="entry name" value="Endonuclease/exonuclease/phosphatase"/>
    <property type="match status" value="1"/>
</dbReference>
<organism evidence="3 4">
    <name type="scientific">Dyadobacter koreensis</name>
    <dbReference type="NCBI Taxonomy" id="408657"/>
    <lineage>
        <taxon>Bacteria</taxon>
        <taxon>Pseudomonadati</taxon>
        <taxon>Bacteroidota</taxon>
        <taxon>Cytophagia</taxon>
        <taxon>Cytophagales</taxon>
        <taxon>Spirosomataceae</taxon>
        <taxon>Dyadobacter</taxon>
    </lineage>
</organism>
<proteinExistence type="predicted"/>
<dbReference type="GO" id="GO:0004519">
    <property type="term" value="F:endonuclease activity"/>
    <property type="evidence" value="ECO:0007669"/>
    <property type="project" value="UniProtKB-KW"/>
</dbReference>
<dbReference type="GO" id="GO:0016020">
    <property type="term" value="C:membrane"/>
    <property type="evidence" value="ECO:0007669"/>
    <property type="project" value="GOC"/>
</dbReference>
<sequence>MKLIIQVVFFCCSLAAFAKQSESEASFSRKAKTLKVMTYNIHHCNPPSAGDKIDVAAIAKVINNEKPDLVALQEVDVNTERSGKGLDQAKELARLTGMNYFFSKAIDHQGGDYGVAVLSRFSILDSVRFILPIDPVVKGETRTIAAITVEISKGKKIVFASTHLDLKEQNRLTQAELIVKHFEKSNLPMILGGDFNALPDSKVIQYLDKSFTRSCQECAFTIPVDVPDRTIDFVMYKSDGSFESLSTRVIDEKYASDHLPVVTELKVK</sequence>
<keyword evidence="1" id="KW-0732">Signal</keyword>
<gene>
    <name evidence="3" type="ORF">SAMN04487995_2390</name>
</gene>
<dbReference type="PANTHER" id="PTHR14859:SF15">
    <property type="entry name" value="ENDONUCLEASE_EXONUCLEASE_PHOSPHATASE DOMAIN-CONTAINING PROTEIN"/>
    <property type="match status" value="1"/>
</dbReference>
<keyword evidence="4" id="KW-1185">Reference proteome</keyword>
<dbReference type="PANTHER" id="PTHR14859">
    <property type="entry name" value="CALCOFLUOR WHITE HYPERSENSITIVE PROTEIN PRECURSOR"/>
    <property type="match status" value="1"/>
</dbReference>
<keyword evidence="3" id="KW-0269">Exonuclease</keyword>
<evidence type="ECO:0000313" key="3">
    <source>
        <dbReference type="EMBL" id="SEI82790.1"/>
    </source>
</evidence>
<feature type="domain" description="Endonuclease/exonuclease/phosphatase" evidence="2">
    <location>
        <begin position="37"/>
        <end position="258"/>
    </location>
</feature>
<evidence type="ECO:0000256" key="1">
    <source>
        <dbReference type="SAM" id="SignalP"/>
    </source>
</evidence>
<dbReference type="GO" id="GO:0006506">
    <property type="term" value="P:GPI anchor biosynthetic process"/>
    <property type="evidence" value="ECO:0007669"/>
    <property type="project" value="TreeGrafter"/>
</dbReference>
<dbReference type="GO" id="GO:0004527">
    <property type="term" value="F:exonuclease activity"/>
    <property type="evidence" value="ECO:0007669"/>
    <property type="project" value="UniProtKB-KW"/>
</dbReference>
<keyword evidence="3" id="KW-0255">Endonuclease</keyword>
<name>A0A1H6U308_9BACT</name>
<dbReference type="OrthoDB" id="5447300at2"/>
<keyword evidence="3" id="KW-0378">Hydrolase</keyword>
<dbReference type="Pfam" id="PF03372">
    <property type="entry name" value="Exo_endo_phos"/>
    <property type="match status" value="1"/>
</dbReference>
<keyword evidence="3" id="KW-0540">Nuclease</keyword>
<dbReference type="EMBL" id="FNXY01000003">
    <property type="protein sequence ID" value="SEI82790.1"/>
    <property type="molecule type" value="Genomic_DNA"/>
</dbReference>
<dbReference type="RefSeq" id="WP_090335358.1">
    <property type="nucleotide sequence ID" value="NZ_FNXY01000003.1"/>
</dbReference>
<dbReference type="AlphaFoldDB" id="A0A1H6U308"/>
<dbReference type="Proteomes" id="UP000199532">
    <property type="component" value="Unassembled WGS sequence"/>
</dbReference>
<feature type="chain" id="PRO_5011760164" evidence="1">
    <location>
        <begin position="19"/>
        <end position="268"/>
    </location>
</feature>
<reference evidence="3 4" key="1">
    <citation type="submission" date="2016-10" db="EMBL/GenBank/DDBJ databases">
        <authorList>
            <person name="de Groot N.N."/>
        </authorList>
    </citation>
    <scope>NUCLEOTIDE SEQUENCE [LARGE SCALE GENOMIC DNA]</scope>
    <source>
        <strain evidence="3 4">DSM 19938</strain>
    </source>
</reference>